<protein>
    <submittedName>
        <fullName evidence="2">Uncharacterized protein</fullName>
    </submittedName>
</protein>
<gene>
    <name evidence="2" type="ORF">EC912_10871</name>
</gene>
<dbReference type="AlphaFoldDB" id="A0A4V6P424"/>
<name>A0A4V6P424_9GAMM</name>
<evidence type="ECO:0000256" key="1">
    <source>
        <dbReference type="SAM" id="MobiDB-lite"/>
    </source>
</evidence>
<reference evidence="2 3" key="1">
    <citation type="submission" date="2019-03" db="EMBL/GenBank/DDBJ databases">
        <title>Above-ground endophytic microbial communities from plants in different locations in the United States.</title>
        <authorList>
            <person name="Frank C."/>
        </authorList>
    </citation>
    <scope>NUCLEOTIDE SEQUENCE [LARGE SCALE GENOMIC DNA]</scope>
    <source>
        <strain evidence="2 3">LP_13_YM</strain>
    </source>
</reference>
<dbReference type="EMBL" id="SMCS01000008">
    <property type="protein sequence ID" value="TCV92079.1"/>
    <property type="molecule type" value="Genomic_DNA"/>
</dbReference>
<evidence type="ECO:0000313" key="2">
    <source>
        <dbReference type="EMBL" id="TCV92079.1"/>
    </source>
</evidence>
<sequence>MKRMLVGLACLVAGLAFLLIAAFAWGRLRPPTEEQARALFTLHVDLKPKQGSNAFPLQWFTNFDVPYDQLDSLYAKDSEHARAWVVSLPKNDILSVPAPTASPPFPALEPLGKDKNVLCATREVDCLGKVRANREALRAVLIKHRVRLERDEALNRYDYTWSDLPAHPLMSIPAYGHSMGLWSSAAALDFVDGNEPHALDRICTNVLTTRRLHAHSNTLIGTMIMAARLRSATQLFLQMLDEVPPEQALPESCATAFAPIITDDLDMCASMQSEFGMLLGSGLLDMDTPWYRRWMLSSKGTLRLGAPAYAAYCADATRKQLIADRRFPANPMSTAPDVFDWISNSAGSVLIQMPPPVFSRYLNRQQDAAASLRLGATILWLRETRADGRTLSERLAQRPDWMHVADDRALRLSPDNRSLLMGSHDEDSDWHERWPLPKGI</sequence>
<feature type="compositionally biased region" description="Basic and acidic residues" evidence="1">
    <location>
        <begin position="430"/>
        <end position="440"/>
    </location>
</feature>
<organism evidence="2 3">
    <name type="scientific">Luteibacter rhizovicinus</name>
    <dbReference type="NCBI Taxonomy" id="242606"/>
    <lineage>
        <taxon>Bacteria</taxon>
        <taxon>Pseudomonadati</taxon>
        <taxon>Pseudomonadota</taxon>
        <taxon>Gammaproteobacteria</taxon>
        <taxon>Lysobacterales</taxon>
        <taxon>Rhodanobacteraceae</taxon>
        <taxon>Luteibacter</taxon>
    </lineage>
</organism>
<proteinExistence type="predicted"/>
<keyword evidence="3" id="KW-1185">Reference proteome</keyword>
<accession>A0A4V6P424</accession>
<evidence type="ECO:0000313" key="3">
    <source>
        <dbReference type="Proteomes" id="UP000295645"/>
    </source>
</evidence>
<dbReference type="RefSeq" id="WP_132146262.1">
    <property type="nucleotide sequence ID" value="NZ_SMCS01000008.1"/>
</dbReference>
<dbReference type="Proteomes" id="UP000295645">
    <property type="component" value="Unassembled WGS sequence"/>
</dbReference>
<feature type="region of interest" description="Disordered" evidence="1">
    <location>
        <begin position="417"/>
        <end position="440"/>
    </location>
</feature>
<dbReference type="OrthoDB" id="5992849at2"/>
<comment type="caution">
    <text evidence="2">The sequence shown here is derived from an EMBL/GenBank/DDBJ whole genome shotgun (WGS) entry which is preliminary data.</text>
</comment>